<organism evidence="2">
    <name type="scientific">Anguilla anguilla</name>
    <name type="common">European freshwater eel</name>
    <name type="synonym">Muraena anguilla</name>
    <dbReference type="NCBI Taxonomy" id="7936"/>
    <lineage>
        <taxon>Eukaryota</taxon>
        <taxon>Metazoa</taxon>
        <taxon>Chordata</taxon>
        <taxon>Craniata</taxon>
        <taxon>Vertebrata</taxon>
        <taxon>Euteleostomi</taxon>
        <taxon>Actinopterygii</taxon>
        <taxon>Neopterygii</taxon>
        <taxon>Teleostei</taxon>
        <taxon>Anguilliformes</taxon>
        <taxon>Anguillidae</taxon>
        <taxon>Anguilla</taxon>
    </lineage>
</organism>
<keyword evidence="1" id="KW-1133">Transmembrane helix</keyword>
<dbReference type="AlphaFoldDB" id="A0A0E9RCR8"/>
<dbReference type="EMBL" id="GBXM01082429">
    <property type="protein sequence ID" value="JAH26148.1"/>
    <property type="molecule type" value="Transcribed_RNA"/>
</dbReference>
<keyword evidence="1" id="KW-0812">Transmembrane</keyword>
<evidence type="ECO:0000256" key="1">
    <source>
        <dbReference type="SAM" id="Phobius"/>
    </source>
</evidence>
<feature type="transmembrane region" description="Helical" evidence="1">
    <location>
        <begin position="7"/>
        <end position="25"/>
    </location>
</feature>
<reference evidence="2" key="1">
    <citation type="submission" date="2014-11" db="EMBL/GenBank/DDBJ databases">
        <authorList>
            <person name="Amaro Gonzalez C."/>
        </authorList>
    </citation>
    <scope>NUCLEOTIDE SEQUENCE</scope>
</reference>
<evidence type="ECO:0000313" key="2">
    <source>
        <dbReference type="EMBL" id="JAH26148.1"/>
    </source>
</evidence>
<reference evidence="2" key="2">
    <citation type="journal article" date="2015" name="Fish Shellfish Immunol.">
        <title>Early steps in the European eel (Anguilla anguilla)-Vibrio vulnificus interaction in the gills: Role of the RtxA13 toxin.</title>
        <authorList>
            <person name="Callol A."/>
            <person name="Pajuelo D."/>
            <person name="Ebbesson L."/>
            <person name="Teles M."/>
            <person name="MacKenzie S."/>
            <person name="Amaro C."/>
        </authorList>
    </citation>
    <scope>NUCLEOTIDE SEQUENCE</scope>
</reference>
<proteinExistence type="predicted"/>
<sequence length="57" mass="6857">MLSLQSAFCFVLCTVKLFLSVYYSLSLLQFSPLFELLNYEWIILSWHNQFQPFCRDI</sequence>
<name>A0A0E9RCR8_ANGAN</name>
<protein>
    <submittedName>
        <fullName evidence="2">Uncharacterized protein</fullName>
    </submittedName>
</protein>
<keyword evidence="1" id="KW-0472">Membrane</keyword>
<accession>A0A0E9RCR8</accession>